<organism evidence="1 2">
    <name type="scientific">Arachis hypogaea</name>
    <name type="common">Peanut</name>
    <dbReference type="NCBI Taxonomy" id="3818"/>
    <lineage>
        <taxon>Eukaryota</taxon>
        <taxon>Viridiplantae</taxon>
        <taxon>Streptophyta</taxon>
        <taxon>Embryophyta</taxon>
        <taxon>Tracheophyta</taxon>
        <taxon>Spermatophyta</taxon>
        <taxon>Magnoliopsida</taxon>
        <taxon>eudicotyledons</taxon>
        <taxon>Gunneridae</taxon>
        <taxon>Pentapetalae</taxon>
        <taxon>rosids</taxon>
        <taxon>fabids</taxon>
        <taxon>Fabales</taxon>
        <taxon>Fabaceae</taxon>
        <taxon>Papilionoideae</taxon>
        <taxon>50 kb inversion clade</taxon>
        <taxon>dalbergioids sensu lato</taxon>
        <taxon>Dalbergieae</taxon>
        <taxon>Pterocarpus clade</taxon>
        <taxon>Arachis</taxon>
    </lineage>
</organism>
<comment type="caution">
    <text evidence="1">The sequence shown here is derived from an EMBL/GenBank/DDBJ whole genome shotgun (WGS) entry which is preliminary data.</text>
</comment>
<keyword evidence="2" id="KW-1185">Reference proteome</keyword>
<evidence type="ECO:0000313" key="2">
    <source>
        <dbReference type="Proteomes" id="UP000289738"/>
    </source>
</evidence>
<accession>A0A445CBP4</accession>
<evidence type="ECO:0000313" key="1">
    <source>
        <dbReference type="EMBL" id="RYR48362.1"/>
    </source>
</evidence>
<protein>
    <submittedName>
        <fullName evidence="1">Uncharacterized protein</fullName>
    </submittedName>
</protein>
<gene>
    <name evidence="1" type="ORF">Ahy_A07g034391</name>
</gene>
<sequence>MRQKRRKVGKGSRASQLSTQLERIINVFEEENVNEIAHRNNVPTVLKQLPGLELGSDIFFIATKLMAKGRIERVLWG</sequence>
<name>A0A445CBP4_ARAHY</name>
<reference evidence="1 2" key="1">
    <citation type="submission" date="2019-01" db="EMBL/GenBank/DDBJ databases">
        <title>Sequencing of cultivated peanut Arachis hypogaea provides insights into genome evolution and oil improvement.</title>
        <authorList>
            <person name="Chen X."/>
        </authorList>
    </citation>
    <scope>NUCLEOTIDE SEQUENCE [LARGE SCALE GENOMIC DNA]</scope>
    <source>
        <strain evidence="2">cv. Fuhuasheng</strain>
        <tissue evidence="1">Leaves</tissue>
    </source>
</reference>
<dbReference type="AlphaFoldDB" id="A0A445CBP4"/>
<proteinExistence type="predicted"/>
<dbReference type="EMBL" id="SDMP01000007">
    <property type="protein sequence ID" value="RYR48362.1"/>
    <property type="molecule type" value="Genomic_DNA"/>
</dbReference>
<dbReference type="Proteomes" id="UP000289738">
    <property type="component" value="Chromosome A07"/>
</dbReference>